<keyword evidence="8" id="KW-1185">Reference proteome</keyword>
<keyword evidence="4 6" id="KW-1133">Transmembrane helix</keyword>
<evidence type="ECO:0000256" key="1">
    <source>
        <dbReference type="ARBA" id="ARBA00004141"/>
    </source>
</evidence>
<evidence type="ECO:0000256" key="3">
    <source>
        <dbReference type="ARBA" id="ARBA00022692"/>
    </source>
</evidence>
<dbReference type="InterPro" id="IPR044991">
    <property type="entry name" value="TET_plant"/>
</dbReference>
<reference evidence="7" key="1">
    <citation type="submission" date="2021-01" db="EMBL/GenBank/DDBJ databases">
        <title>Adiantum capillus-veneris genome.</title>
        <authorList>
            <person name="Fang Y."/>
            <person name="Liao Q."/>
        </authorList>
    </citation>
    <scope>NUCLEOTIDE SEQUENCE</scope>
    <source>
        <strain evidence="7">H3</strain>
        <tissue evidence="7">Leaf</tissue>
    </source>
</reference>
<feature type="transmembrane region" description="Helical" evidence="6">
    <location>
        <begin position="92"/>
        <end position="119"/>
    </location>
</feature>
<dbReference type="AlphaFoldDB" id="A0A9D4V9R2"/>
<gene>
    <name evidence="7" type="ORF">GOP47_0001813</name>
</gene>
<dbReference type="InterPro" id="IPR018499">
    <property type="entry name" value="Tetraspanin/Peripherin"/>
</dbReference>
<feature type="transmembrane region" description="Helical" evidence="6">
    <location>
        <begin position="63"/>
        <end position="86"/>
    </location>
</feature>
<evidence type="ECO:0000313" key="7">
    <source>
        <dbReference type="EMBL" id="KAI5082070.1"/>
    </source>
</evidence>
<comment type="subcellular location">
    <subcellularLocation>
        <location evidence="1">Membrane</location>
        <topology evidence="1">Multi-pass membrane protein</topology>
    </subcellularLocation>
</comment>
<dbReference type="EMBL" id="JABFUD020000003">
    <property type="protein sequence ID" value="KAI5082070.1"/>
    <property type="molecule type" value="Genomic_DNA"/>
</dbReference>
<proteinExistence type="inferred from homology"/>
<feature type="transmembrane region" description="Helical" evidence="6">
    <location>
        <begin position="29"/>
        <end position="51"/>
    </location>
</feature>
<keyword evidence="5 6" id="KW-0472">Membrane</keyword>
<dbReference type="OrthoDB" id="10375375at2759"/>
<comment type="similarity">
    <text evidence="2">Belongs to the tetraspanin (TM4SF) family.</text>
</comment>
<protein>
    <submittedName>
        <fullName evidence="7">Uncharacterized protein</fullName>
    </submittedName>
</protein>
<accession>A0A9D4V9R2</accession>
<keyword evidence="3 6" id="KW-0812">Transmembrane</keyword>
<organism evidence="7 8">
    <name type="scientific">Adiantum capillus-veneris</name>
    <name type="common">Maidenhair fern</name>
    <dbReference type="NCBI Taxonomy" id="13818"/>
    <lineage>
        <taxon>Eukaryota</taxon>
        <taxon>Viridiplantae</taxon>
        <taxon>Streptophyta</taxon>
        <taxon>Embryophyta</taxon>
        <taxon>Tracheophyta</taxon>
        <taxon>Polypodiopsida</taxon>
        <taxon>Polypodiidae</taxon>
        <taxon>Polypodiales</taxon>
        <taxon>Pteridineae</taxon>
        <taxon>Pteridaceae</taxon>
        <taxon>Vittarioideae</taxon>
        <taxon>Adiantum</taxon>
    </lineage>
</organism>
<dbReference type="GO" id="GO:0009734">
    <property type="term" value="P:auxin-activated signaling pathway"/>
    <property type="evidence" value="ECO:0007669"/>
    <property type="project" value="InterPro"/>
</dbReference>
<name>A0A9D4V9R2_ADICA</name>
<evidence type="ECO:0000256" key="5">
    <source>
        <dbReference type="ARBA" id="ARBA00023136"/>
    </source>
</evidence>
<dbReference type="GO" id="GO:0016020">
    <property type="term" value="C:membrane"/>
    <property type="evidence" value="ECO:0007669"/>
    <property type="project" value="UniProtKB-SubCell"/>
</dbReference>
<evidence type="ECO:0000256" key="2">
    <source>
        <dbReference type="ARBA" id="ARBA00006840"/>
    </source>
</evidence>
<dbReference type="Pfam" id="PF00335">
    <property type="entry name" value="Tetraspanin"/>
    <property type="match status" value="1"/>
</dbReference>
<dbReference type="PRINTS" id="PR00259">
    <property type="entry name" value="TMFOUR"/>
</dbReference>
<evidence type="ECO:0000256" key="6">
    <source>
        <dbReference type="SAM" id="Phobius"/>
    </source>
</evidence>
<sequence>MVVHTNGAAATPAPHNNNAATKSIYPTRVLIASTFATMVLSIPLIVIGFWLAIPKHNVTCFRFIELPIIAVGIALFVASVVGIVGAQRQEKLMLWVYMVMVFILILVLTGLVIFAMFVTRGGPAYSVSKAAFKEYRLGGYSLWFRGQVGDPSKWGEIAGCLQQEEHVCAGLDSAYPSKTSFFKAHLTPPQSGCCKPPTACGATFVHATKWVNMTNALATSDCGFLKGLWDGIFSNNINPWLLKCAQMDSRNT</sequence>
<dbReference type="PANTHER" id="PTHR32191">
    <property type="entry name" value="TETRASPANIN-8-RELATED"/>
    <property type="match status" value="1"/>
</dbReference>
<evidence type="ECO:0000256" key="4">
    <source>
        <dbReference type="ARBA" id="ARBA00022989"/>
    </source>
</evidence>
<comment type="caution">
    <text evidence="7">The sequence shown here is derived from an EMBL/GenBank/DDBJ whole genome shotgun (WGS) entry which is preliminary data.</text>
</comment>
<evidence type="ECO:0000313" key="8">
    <source>
        <dbReference type="Proteomes" id="UP000886520"/>
    </source>
</evidence>
<dbReference type="Proteomes" id="UP000886520">
    <property type="component" value="Chromosome 2"/>
</dbReference>